<evidence type="ECO:0000256" key="1">
    <source>
        <dbReference type="ARBA" id="ARBA00001946"/>
    </source>
</evidence>
<dbReference type="PANTHER" id="PTHR36928:SF1">
    <property type="entry name" value="PHOSPHATASE YCDX-RELATED"/>
    <property type="match status" value="1"/>
</dbReference>
<dbReference type="Proteomes" id="UP000008555">
    <property type="component" value="Chromosome"/>
</dbReference>
<evidence type="ECO:0000256" key="3">
    <source>
        <dbReference type="ARBA" id="ARBA00012417"/>
    </source>
</evidence>
<dbReference type="InterPro" id="IPR016195">
    <property type="entry name" value="Pol/histidinol_Pase-like"/>
</dbReference>
<evidence type="ECO:0000259" key="23">
    <source>
        <dbReference type="SMART" id="SM00481"/>
    </source>
</evidence>
<feature type="domain" description="DNA-directed DNA polymerase X" evidence="24">
    <location>
        <begin position="24"/>
        <end position="337"/>
    </location>
</feature>
<comment type="catalytic activity">
    <reaction evidence="21">
        <text>DNA(n) + a 2'-deoxyribonucleoside 5'-triphosphate = DNA(n+1) + diphosphate</text>
        <dbReference type="Rhea" id="RHEA:22508"/>
        <dbReference type="Rhea" id="RHEA-COMP:17339"/>
        <dbReference type="Rhea" id="RHEA-COMP:17340"/>
        <dbReference type="ChEBI" id="CHEBI:33019"/>
        <dbReference type="ChEBI" id="CHEBI:61560"/>
        <dbReference type="ChEBI" id="CHEBI:173112"/>
        <dbReference type="EC" id="2.7.7.7"/>
    </reaction>
</comment>
<evidence type="ECO:0000256" key="7">
    <source>
        <dbReference type="ARBA" id="ARBA00022634"/>
    </source>
</evidence>
<keyword evidence="14" id="KW-0915">Sodium</keyword>
<dbReference type="InterPro" id="IPR029398">
    <property type="entry name" value="PolB_thumb"/>
</dbReference>
<evidence type="ECO:0000256" key="19">
    <source>
        <dbReference type="ARBA" id="ARBA00044678"/>
    </source>
</evidence>
<dbReference type="GO" id="GO:0003677">
    <property type="term" value="F:DNA binding"/>
    <property type="evidence" value="ECO:0007669"/>
    <property type="project" value="InterPro"/>
</dbReference>
<keyword evidence="10" id="KW-0235">DNA replication</keyword>
<keyword evidence="6" id="KW-0488">Methylation</keyword>
<dbReference type="PANTHER" id="PTHR36928">
    <property type="entry name" value="PHOSPHATASE YCDX-RELATED"/>
    <property type="match status" value="1"/>
</dbReference>
<dbReference type="InterPro" id="IPR043519">
    <property type="entry name" value="NT_sf"/>
</dbReference>
<dbReference type="CDD" id="cd00141">
    <property type="entry name" value="NT_POLXc"/>
    <property type="match status" value="1"/>
</dbReference>
<dbReference type="InterPro" id="IPR002054">
    <property type="entry name" value="DNA-dir_DNA_pol_X"/>
</dbReference>
<keyword evidence="15" id="KW-0234">DNA repair</keyword>
<evidence type="ECO:0000259" key="22">
    <source>
        <dbReference type="SMART" id="SM00278"/>
    </source>
</evidence>
<dbReference type="Gene3D" id="1.10.150.20">
    <property type="entry name" value="5' to 3' exonuclease, C-terminal subdomain"/>
    <property type="match status" value="1"/>
</dbReference>
<evidence type="ECO:0000256" key="5">
    <source>
        <dbReference type="ARBA" id="ARBA00020020"/>
    </source>
</evidence>
<feature type="domain" description="Polymerase/histidinol phosphatase N-terminal" evidence="23">
    <location>
        <begin position="361"/>
        <end position="440"/>
    </location>
</feature>
<dbReference type="Pfam" id="PF14791">
    <property type="entry name" value="DNA_pol_B_thumb"/>
    <property type="match status" value="1"/>
</dbReference>
<dbReference type="PIRSF" id="PIRSF005047">
    <property type="entry name" value="UCP005047_YshC"/>
    <property type="match status" value="1"/>
</dbReference>
<organism evidence="25 26">
    <name type="scientific">Coxiella burnetii (strain Dugway 5J108-111)</name>
    <dbReference type="NCBI Taxonomy" id="434922"/>
    <lineage>
        <taxon>Bacteria</taxon>
        <taxon>Pseudomonadati</taxon>
        <taxon>Pseudomonadota</taxon>
        <taxon>Gammaproteobacteria</taxon>
        <taxon>Legionellales</taxon>
        <taxon>Coxiellaceae</taxon>
        <taxon>Coxiella</taxon>
    </lineage>
</organism>
<dbReference type="Gene3D" id="3.30.210.10">
    <property type="entry name" value="DNA polymerase, thumb domain"/>
    <property type="match status" value="1"/>
</dbReference>
<keyword evidence="7" id="KW-0237">DNA synthesis</keyword>
<dbReference type="GO" id="GO:0003887">
    <property type="term" value="F:DNA-directed DNA polymerase activity"/>
    <property type="evidence" value="ECO:0007669"/>
    <property type="project" value="UniProtKB-KW"/>
</dbReference>
<dbReference type="Pfam" id="PF02811">
    <property type="entry name" value="PHP"/>
    <property type="match status" value="1"/>
</dbReference>
<evidence type="ECO:0000256" key="14">
    <source>
        <dbReference type="ARBA" id="ARBA00023053"/>
    </source>
</evidence>
<dbReference type="InterPro" id="IPR003141">
    <property type="entry name" value="Pol/His_phosphatase_N"/>
</dbReference>
<sequence>MLTLFLAFYSSLKGRMMYSYFMPVHNPEIAAMLYKLADLLEIRGENPFRIRAYRSAARLIDELPKSVAEMLKEGEDLTELPGIGAALAEKIKTIVTTGKLPQLDRLEKKMPTALTELLMIEGLGPKRIKILHEKLHIKNLDDLKKELDRGTIRDLHGFGEKTEKLIFIGLKSFTKGKRRMKLADAEKIAVPLLDYLKKAPDIKKVDIAGSFRRRKETVGDLDILAVATKGRKVVDYFTKFEEVLRVISHGTTRSTVFLRSGIQVDLRVVPEKSYGAAMHYFTGSKSHNITIRKMALKRNLKVNEYGVYKGNRQVAGKTEKEFYAFFNMPYIEPELRENRGELEAALKGQLPKLITLKDIRGDLHCHTNATDGKYSLEAMAEAAQTRGYRYMAITDHSKHLSVARGLDKKRLIEQIKMIDKLNGKLKGFTILKGIEVDILENGQLDLPDSILKELDLTVCSVHYKFNLSEKRQTERILRAMDNPYFNILGHPSGRLIGRRDPYSVNIERIIDAVKTNGCLLEINAQPNRLDLDDTHCKMAKDLGIKMVVSTDAHSINQLANIKFGIDTARRGWLEKKDVINTYPLTELKKLLRRK</sequence>
<evidence type="ECO:0000256" key="15">
    <source>
        <dbReference type="ARBA" id="ARBA00023204"/>
    </source>
</evidence>
<evidence type="ECO:0000256" key="16">
    <source>
        <dbReference type="ARBA" id="ARBA00035717"/>
    </source>
</evidence>
<dbReference type="InterPro" id="IPR002008">
    <property type="entry name" value="DNA_pol_X_beta-like"/>
</dbReference>
<evidence type="ECO:0000256" key="20">
    <source>
        <dbReference type="ARBA" id="ARBA00045548"/>
    </source>
</evidence>
<dbReference type="HOGENOM" id="CLU_017729_1_0_6"/>
<dbReference type="InterPro" id="IPR047967">
    <property type="entry name" value="PolX_PHP"/>
</dbReference>
<comment type="subcellular location">
    <subcellularLocation>
        <location evidence="2">Cytoplasm</location>
    </subcellularLocation>
</comment>
<evidence type="ECO:0000313" key="25">
    <source>
        <dbReference type="EMBL" id="ABS78173.2"/>
    </source>
</evidence>
<dbReference type="InterPro" id="IPR037160">
    <property type="entry name" value="DNA_Pol_thumb_sf"/>
</dbReference>
<dbReference type="NCBIfam" id="NF006375">
    <property type="entry name" value="PRK08609.1"/>
    <property type="match status" value="1"/>
</dbReference>
<evidence type="ECO:0000256" key="9">
    <source>
        <dbReference type="ARBA" id="ARBA00022695"/>
    </source>
</evidence>
<evidence type="ECO:0000256" key="12">
    <source>
        <dbReference type="ARBA" id="ARBA00022843"/>
    </source>
</evidence>
<dbReference type="EMBL" id="CP000733">
    <property type="protein sequence ID" value="ABS78173.2"/>
    <property type="molecule type" value="Genomic_DNA"/>
</dbReference>
<evidence type="ECO:0000256" key="17">
    <source>
        <dbReference type="ARBA" id="ARBA00035726"/>
    </source>
</evidence>
<reference evidence="25 26" key="1">
    <citation type="journal article" date="2009" name="Infect. Immun.">
        <title>Comparative genomics reveal extensive transposon-mediated genomic plasticity and diversity among potential effector proteins within the genus Coxiella.</title>
        <authorList>
            <person name="Beare P.A."/>
            <person name="Unsworth N."/>
            <person name="Andoh M."/>
            <person name="Voth D.E."/>
            <person name="Omsland A."/>
            <person name="Gilk S.D."/>
            <person name="Williams K.P."/>
            <person name="Sobral B.W."/>
            <person name="Kupko J.J.III."/>
            <person name="Porcella S.F."/>
            <person name="Samuel J.E."/>
            <person name="Heinzen R.A."/>
        </authorList>
    </citation>
    <scope>NUCLEOTIDE SEQUENCE [LARGE SCALE GENOMIC DNA]</scope>
    <source>
        <strain evidence="25 26">Dugway 5J108-111</strain>
    </source>
</reference>
<evidence type="ECO:0000313" key="26">
    <source>
        <dbReference type="Proteomes" id="UP000008555"/>
    </source>
</evidence>
<evidence type="ECO:0000256" key="11">
    <source>
        <dbReference type="ARBA" id="ARBA00022763"/>
    </source>
</evidence>
<dbReference type="GO" id="GO:0008270">
    <property type="term" value="F:zinc ion binding"/>
    <property type="evidence" value="ECO:0007669"/>
    <property type="project" value="TreeGrafter"/>
</dbReference>
<keyword evidence="8 25" id="KW-0808">Transferase</keyword>
<dbReference type="EC" id="4.2.99.18" evidence="4"/>
<evidence type="ECO:0000256" key="21">
    <source>
        <dbReference type="ARBA" id="ARBA00049244"/>
    </source>
</evidence>
<dbReference type="SUPFAM" id="SSF47802">
    <property type="entry name" value="DNA polymerase beta, N-terminal domain-like"/>
    <property type="match status" value="1"/>
</dbReference>
<keyword evidence="13" id="KW-0239">DNA-directed DNA polymerase</keyword>
<dbReference type="GO" id="GO:0051575">
    <property type="term" value="F:5'-deoxyribose-5-phosphate lyase activity"/>
    <property type="evidence" value="ECO:0007669"/>
    <property type="project" value="RHEA"/>
</dbReference>
<dbReference type="InterPro" id="IPR003583">
    <property type="entry name" value="Hlx-hairpin-Hlx_DNA-bd_motif"/>
</dbReference>
<dbReference type="Gene3D" id="3.30.460.10">
    <property type="entry name" value="Beta Polymerase, domain 2"/>
    <property type="match status" value="1"/>
</dbReference>
<dbReference type="InterPro" id="IPR022311">
    <property type="entry name" value="PolX-like"/>
</dbReference>
<feature type="domain" description="Helix-hairpin-helix DNA-binding motif class 1" evidence="22">
    <location>
        <begin position="75"/>
        <end position="94"/>
    </location>
</feature>
<dbReference type="CDD" id="cd07436">
    <property type="entry name" value="PHP_PolX"/>
    <property type="match status" value="1"/>
</dbReference>
<dbReference type="AlphaFoldDB" id="A9KEA4"/>
<name>A9KEA4_COXBN</name>
<dbReference type="GO" id="GO:0005829">
    <property type="term" value="C:cytosol"/>
    <property type="evidence" value="ECO:0007669"/>
    <property type="project" value="TreeGrafter"/>
</dbReference>
<dbReference type="SMART" id="SM00278">
    <property type="entry name" value="HhH1"/>
    <property type="match status" value="2"/>
</dbReference>
<dbReference type="SUPFAM" id="SSF81301">
    <property type="entry name" value="Nucleotidyltransferase"/>
    <property type="match status" value="1"/>
</dbReference>
<evidence type="ECO:0000256" key="6">
    <source>
        <dbReference type="ARBA" id="ARBA00022481"/>
    </source>
</evidence>
<proteinExistence type="predicted"/>
<comment type="function">
    <text evidence="20">Repair polymerase that plays a key role in base-excision repair. During this process, the damaged base is excised by specific DNA glycosylases, the DNA backbone is nicked at the abasic site by an apurinic/apyrimidic (AP) endonuclease, and POLB removes 5'-deoxyribose-phosphate from the preincised AP site acting as a 5'-deoxyribose-phosphate lyase (5'-dRP lyase); through its DNA polymerase activity, it adds one nucleotide to the 3' end of the arising single-nucleotide gap. Conducts 'gap-filling' DNA synthesis in a stepwise distributive fashion rather than in a processive fashion as for other DNA polymerases. It is also able to cleave sugar-phosphate bonds 3' to an intact AP site, acting as an AP lyase.</text>
</comment>
<dbReference type="Gene3D" id="3.20.20.140">
    <property type="entry name" value="Metal-dependent hydrolases"/>
    <property type="match status" value="1"/>
</dbReference>
<keyword evidence="9 25" id="KW-0548">Nucleotidyltransferase</keyword>
<accession>A9KEA4</accession>
<evidence type="ECO:0000259" key="24">
    <source>
        <dbReference type="SMART" id="SM00483"/>
    </source>
</evidence>
<dbReference type="InterPro" id="IPR050243">
    <property type="entry name" value="PHP_phosphatase"/>
</dbReference>
<comment type="catalytic activity">
    <reaction evidence="19">
        <text>a 5'-end 2'-deoxyribose-2'-deoxyribonucleotide-DNA = (2E,4S)-4-hydroxypenten-2-al-5-phosphate + a 5'-end 5'-phospho-2'-deoxyribonucleoside-DNA + H(+)</text>
        <dbReference type="Rhea" id="RHEA:76255"/>
        <dbReference type="Rhea" id="RHEA-COMP:13180"/>
        <dbReference type="Rhea" id="RHEA-COMP:18657"/>
        <dbReference type="ChEBI" id="CHEBI:15378"/>
        <dbReference type="ChEBI" id="CHEBI:136412"/>
        <dbReference type="ChEBI" id="CHEBI:195194"/>
        <dbReference type="ChEBI" id="CHEBI:195195"/>
    </reaction>
</comment>
<dbReference type="InterPro" id="IPR004013">
    <property type="entry name" value="PHP_dom"/>
</dbReference>
<evidence type="ECO:0000256" key="10">
    <source>
        <dbReference type="ARBA" id="ARBA00022705"/>
    </source>
</evidence>
<dbReference type="GO" id="GO:0140078">
    <property type="term" value="F:class I DNA-(apurinic or apyrimidinic site) endonuclease activity"/>
    <property type="evidence" value="ECO:0007669"/>
    <property type="project" value="UniProtKB-EC"/>
</dbReference>
<dbReference type="Pfam" id="PF14716">
    <property type="entry name" value="HHH_8"/>
    <property type="match status" value="1"/>
</dbReference>
<dbReference type="InterPro" id="IPR010996">
    <property type="entry name" value="HHH_MUS81"/>
</dbReference>
<dbReference type="KEGG" id="cbd:CBUD_1586"/>
<feature type="domain" description="Helix-hairpin-helix DNA-binding motif class 1" evidence="22">
    <location>
        <begin position="115"/>
        <end position="134"/>
    </location>
</feature>
<comment type="cofactor">
    <cofactor evidence="1">
        <name>Mg(2+)</name>
        <dbReference type="ChEBI" id="CHEBI:18420"/>
    </cofactor>
</comment>
<keyword evidence="11" id="KW-0227">DNA damage</keyword>
<dbReference type="FunFam" id="3.20.20.140:FF:000047">
    <property type="entry name" value="PHP domain-containing protein"/>
    <property type="match status" value="1"/>
</dbReference>
<dbReference type="EC" id="2.7.7.7" evidence="3"/>
<dbReference type="RefSeq" id="WP_010957611.1">
    <property type="nucleotide sequence ID" value="NC_009727.1"/>
</dbReference>
<comment type="catalytic activity">
    <reaction evidence="18">
        <text>2'-deoxyribonucleotide-(2'-deoxyribose 5'-phosphate)-2'-deoxyribonucleotide-DNA = a 3'-end 2'-deoxyribonucleotide-(2,3-dehydro-2,3-deoxyribose 5'-phosphate)-DNA + a 5'-end 5'-phospho-2'-deoxyribonucleoside-DNA + H(+)</text>
        <dbReference type="Rhea" id="RHEA:66592"/>
        <dbReference type="Rhea" id="RHEA-COMP:13180"/>
        <dbReference type="Rhea" id="RHEA-COMP:16897"/>
        <dbReference type="Rhea" id="RHEA-COMP:17067"/>
        <dbReference type="ChEBI" id="CHEBI:15378"/>
        <dbReference type="ChEBI" id="CHEBI:136412"/>
        <dbReference type="ChEBI" id="CHEBI:157695"/>
        <dbReference type="ChEBI" id="CHEBI:167181"/>
        <dbReference type="EC" id="4.2.99.18"/>
    </reaction>
</comment>
<evidence type="ECO:0000256" key="4">
    <source>
        <dbReference type="ARBA" id="ARBA00012720"/>
    </source>
</evidence>
<dbReference type="SMART" id="SM00483">
    <property type="entry name" value="POLXc"/>
    <property type="match status" value="1"/>
</dbReference>
<protein>
    <recommendedName>
        <fullName evidence="5">DNA polymerase beta</fullName>
        <ecNumber evidence="3">2.7.7.7</ecNumber>
        <ecNumber evidence="4">4.2.99.18</ecNumber>
    </recommendedName>
    <alternativeName>
        <fullName evidence="16">5'-deoxyribose-phosphate lyase</fullName>
    </alternativeName>
    <alternativeName>
        <fullName evidence="17">AP lyase</fullName>
    </alternativeName>
</protein>
<dbReference type="Gene3D" id="1.10.150.110">
    <property type="entry name" value="DNA polymerase beta, N-terminal domain-like"/>
    <property type="match status" value="1"/>
</dbReference>
<dbReference type="Pfam" id="PF14520">
    <property type="entry name" value="HHH_5"/>
    <property type="match status" value="1"/>
</dbReference>
<keyword evidence="12" id="KW-0832">Ubl conjugation</keyword>
<evidence type="ECO:0000256" key="8">
    <source>
        <dbReference type="ARBA" id="ARBA00022679"/>
    </source>
</evidence>
<dbReference type="PRINTS" id="PR00870">
    <property type="entry name" value="DNAPOLXBETA"/>
</dbReference>
<dbReference type="GO" id="GO:0042578">
    <property type="term" value="F:phosphoric ester hydrolase activity"/>
    <property type="evidence" value="ECO:0007669"/>
    <property type="project" value="TreeGrafter"/>
</dbReference>
<dbReference type="SMART" id="SM00481">
    <property type="entry name" value="POLIIIAc"/>
    <property type="match status" value="1"/>
</dbReference>
<evidence type="ECO:0000256" key="18">
    <source>
        <dbReference type="ARBA" id="ARBA00044632"/>
    </source>
</evidence>
<gene>
    <name evidence="25" type="ordered locus">CBUD_1586</name>
</gene>
<evidence type="ECO:0000256" key="13">
    <source>
        <dbReference type="ARBA" id="ARBA00022932"/>
    </source>
</evidence>
<dbReference type="GO" id="GO:0006281">
    <property type="term" value="P:DNA repair"/>
    <property type="evidence" value="ECO:0007669"/>
    <property type="project" value="UniProtKB-KW"/>
</dbReference>
<dbReference type="InterPro" id="IPR027421">
    <property type="entry name" value="DNA_pol_lamdba_lyase_dom_sf"/>
</dbReference>
<evidence type="ECO:0000256" key="2">
    <source>
        <dbReference type="ARBA" id="ARBA00004496"/>
    </source>
</evidence>
<dbReference type="SUPFAM" id="SSF89550">
    <property type="entry name" value="PHP domain-like"/>
    <property type="match status" value="1"/>
</dbReference>